<feature type="region of interest" description="Disordered" evidence="1">
    <location>
        <begin position="432"/>
        <end position="476"/>
    </location>
</feature>
<organism evidence="2 3">
    <name type="scientific">Tautonia plasticadhaerens</name>
    <dbReference type="NCBI Taxonomy" id="2527974"/>
    <lineage>
        <taxon>Bacteria</taxon>
        <taxon>Pseudomonadati</taxon>
        <taxon>Planctomycetota</taxon>
        <taxon>Planctomycetia</taxon>
        <taxon>Isosphaerales</taxon>
        <taxon>Isosphaeraceae</taxon>
        <taxon>Tautonia</taxon>
    </lineage>
</organism>
<dbReference type="KEGG" id="tpla:ElP_53780"/>
<accession>A0A518H9B6</accession>
<sequence>MRAKIVDRRGSTRIVQFEFDVGTGSGSLLDDEEAILRALNEAGVVATEEALKRFDTSGEPMERGGVNYTSKGRVLKIFECPYGKIPLERHIYQNSAGGSIICPLDERAAIILSSTPRFAKMISSKYADFGASKTQDDMEKNHARIFSRGMALRLSEVVASIALASDPKQGYKLPDVDATVKTILVTIGSAEMAPPGRGTPRAALGTIGMYDINNELRFSCYFAGIVGPGPDSFVEQVHRELGRIRTAFPMTRFVGVSGGEDWSTEFLARHVDSQFVDPDSVIDDLARASAADLPEDEAQQRSEWLSGLRERFHQDQSVFDDILGRLGRWESKATTSSGKETILQIRQRMHEHVTHGRLNYSQKDASMLLEFPGSTADLARTLLGDRFRQARNKLGVSQSVALLTLRALTRNFGRWQEFWDGIVGRLRLASEDGRSTKRHEGEVACGDDCKEANSTQKRKVPGKQTAKRSRGNKQLD</sequence>
<name>A0A518H9B6_9BACT</name>
<keyword evidence="3" id="KW-1185">Reference proteome</keyword>
<protein>
    <submittedName>
        <fullName evidence="2">Uncharacterized protein</fullName>
    </submittedName>
</protein>
<evidence type="ECO:0000313" key="2">
    <source>
        <dbReference type="EMBL" id="QDV37439.1"/>
    </source>
</evidence>
<gene>
    <name evidence="2" type="ORF">ElP_53780</name>
</gene>
<dbReference type="AlphaFoldDB" id="A0A518H9B6"/>
<dbReference type="EMBL" id="CP036426">
    <property type="protein sequence ID" value="QDV37439.1"/>
    <property type="molecule type" value="Genomic_DNA"/>
</dbReference>
<reference evidence="2 3" key="1">
    <citation type="submission" date="2019-02" db="EMBL/GenBank/DDBJ databases">
        <title>Deep-cultivation of Planctomycetes and their phenomic and genomic characterization uncovers novel biology.</title>
        <authorList>
            <person name="Wiegand S."/>
            <person name="Jogler M."/>
            <person name="Boedeker C."/>
            <person name="Pinto D."/>
            <person name="Vollmers J."/>
            <person name="Rivas-Marin E."/>
            <person name="Kohn T."/>
            <person name="Peeters S.H."/>
            <person name="Heuer A."/>
            <person name="Rast P."/>
            <person name="Oberbeckmann S."/>
            <person name="Bunk B."/>
            <person name="Jeske O."/>
            <person name="Meyerdierks A."/>
            <person name="Storesund J.E."/>
            <person name="Kallscheuer N."/>
            <person name="Luecker S."/>
            <person name="Lage O.M."/>
            <person name="Pohl T."/>
            <person name="Merkel B.J."/>
            <person name="Hornburger P."/>
            <person name="Mueller R.-W."/>
            <person name="Bruemmer F."/>
            <person name="Labrenz M."/>
            <person name="Spormann A.M."/>
            <person name="Op den Camp H."/>
            <person name="Overmann J."/>
            <person name="Amann R."/>
            <person name="Jetten M.S.M."/>
            <person name="Mascher T."/>
            <person name="Medema M.H."/>
            <person name="Devos D.P."/>
            <person name="Kaster A.-K."/>
            <person name="Ovreas L."/>
            <person name="Rohde M."/>
            <person name="Galperin M.Y."/>
            <person name="Jogler C."/>
        </authorList>
    </citation>
    <scope>NUCLEOTIDE SEQUENCE [LARGE SCALE GENOMIC DNA]</scope>
    <source>
        <strain evidence="2 3">ElP</strain>
    </source>
</reference>
<proteinExistence type="predicted"/>
<evidence type="ECO:0000313" key="3">
    <source>
        <dbReference type="Proteomes" id="UP000317835"/>
    </source>
</evidence>
<feature type="compositionally biased region" description="Basic residues" evidence="1">
    <location>
        <begin position="456"/>
        <end position="476"/>
    </location>
</feature>
<dbReference type="RefSeq" id="WP_197446381.1">
    <property type="nucleotide sequence ID" value="NZ_CP036426.1"/>
</dbReference>
<dbReference type="Proteomes" id="UP000317835">
    <property type="component" value="Chromosome"/>
</dbReference>
<feature type="compositionally biased region" description="Basic and acidic residues" evidence="1">
    <location>
        <begin position="432"/>
        <end position="451"/>
    </location>
</feature>
<evidence type="ECO:0000256" key="1">
    <source>
        <dbReference type="SAM" id="MobiDB-lite"/>
    </source>
</evidence>